<evidence type="ECO:0000313" key="1">
    <source>
        <dbReference type="EMBL" id="QQG66099.1"/>
    </source>
</evidence>
<dbReference type="GO" id="GO:0008410">
    <property type="term" value="F:CoA-transferase activity"/>
    <property type="evidence" value="ECO:0007669"/>
    <property type="project" value="InterPro"/>
</dbReference>
<keyword evidence="2" id="KW-1185">Reference proteome</keyword>
<name>A0A7T5VE59_9BACT</name>
<dbReference type="AlphaFoldDB" id="A0A7T5VE59"/>
<dbReference type="KEGG" id="dog:HP555_09565"/>
<proteinExistence type="predicted"/>
<accession>A0A7T5VE59</accession>
<reference evidence="1 2" key="1">
    <citation type="submission" date="2020-05" db="EMBL/GenBank/DDBJ databases">
        <title>Complete genome of Desulfobulbus oligotrophicus.</title>
        <authorList>
            <person name="Podar M."/>
        </authorList>
    </citation>
    <scope>NUCLEOTIDE SEQUENCE [LARGE SCALE GENOMIC DNA]</scope>
    <source>
        <strain evidence="1 2">Prop6</strain>
    </source>
</reference>
<dbReference type="SMART" id="SM00882">
    <property type="entry name" value="CoA_trans"/>
    <property type="match status" value="1"/>
</dbReference>
<evidence type="ECO:0000313" key="2">
    <source>
        <dbReference type="Proteomes" id="UP000596092"/>
    </source>
</evidence>
<dbReference type="EMBL" id="CP054140">
    <property type="protein sequence ID" value="QQG66099.1"/>
    <property type="molecule type" value="Genomic_DNA"/>
</dbReference>
<dbReference type="InterPro" id="IPR004165">
    <property type="entry name" value="CoA_trans_fam_I"/>
</dbReference>
<dbReference type="Gene3D" id="3.40.1080.10">
    <property type="entry name" value="Glutaconate Coenzyme A-transferase"/>
    <property type="match status" value="1"/>
</dbReference>
<dbReference type="RefSeq" id="WP_199261909.1">
    <property type="nucleotide sequence ID" value="NZ_CP054140.1"/>
</dbReference>
<dbReference type="InterPro" id="IPR037171">
    <property type="entry name" value="NagB/RpiA_transferase-like"/>
</dbReference>
<dbReference type="Pfam" id="PF01144">
    <property type="entry name" value="CoA_trans"/>
    <property type="match status" value="1"/>
</dbReference>
<gene>
    <name evidence="1" type="ORF">HP555_09565</name>
</gene>
<dbReference type="Proteomes" id="UP000596092">
    <property type="component" value="Chromosome"/>
</dbReference>
<dbReference type="Gene3D" id="3.30.30.40">
    <property type="match status" value="1"/>
</dbReference>
<dbReference type="SUPFAM" id="SSF100950">
    <property type="entry name" value="NagB/RpiA/CoA transferase-like"/>
    <property type="match status" value="1"/>
</dbReference>
<dbReference type="PANTHER" id="PTHR43293:SF3">
    <property type="entry name" value="CHOLESTEROL RING-CLEAVING HYDROLASE IPDB SUBUNIT"/>
    <property type="match status" value="1"/>
</dbReference>
<dbReference type="PANTHER" id="PTHR43293">
    <property type="entry name" value="ACETATE COA-TRANSFERASE YDIF"/>
    <property type="match status" value="1"/>
</dbReference>
<protein>
    <submittedName>
        <fullName evidence="1">CoA transferase subunit A</fullName>
    </submittedName>
</protein>
<keyword evidence="1" id="KW-0808">Transferase</keyword>
<organism evidence="1 2">
    <name type="scientific">Desulfobulbus oligotrophicus</name>
    <dbReference type="NCBI Taxonomy" id="1909699"/>
    <lineage>
        <taxon>Bacteria</taxon>
        <taxon>Pseudomonadati</taxon>
        <taxon>Thermodesulfobacteriota</taxon>
        <taxon>Desulfobulbia</taxon>
        <taxon>Desulfobulbales</taxon>
        <taxon>Desulfobulbaceae</taxon>
        <taxon>Desulfobulbus</taxon>
    </lineage>
</organism>
<sequence length="362" mass="40546">METGINSRIVETTQVSKDVLDKQAARKKNFEYWGSTPKQARAAAVAKKKGLIDKRTTIKEAVDKYVKDGINLGVGGFVNTRVPTAITWNIVKKGVKDLTLSFQSNSICIEWIAGAMIAFPDMVSLKRVELSWWGYEIIGIAPILRYLASNGMIELDDYTNYGMSVRFKAGSMGIPFIPTRDHGGSDMELVNRGAMMKCPFSGDNTYLVPACNPDVGIVHATASDMYGNGRIFGALCTCPEIAQAASHTIMSTEVVIPNESIRQYPNLTEIPYPVVDAVCEQQFGSWPGAVYGMYWFDMEHFHYFRGLGDEFRKTGNADKLKKYYEDYFFACDTWDDFLAKIVPHKKLVQLRKMDGQQPIILT</sequence>